<organism evidence="2 3">
    <name type="scientific">Actinocrispum wychmicini</name>
    <dbReference type="NCBI Taxonomy" id="1213861"/>
    <lineage>
        <taxon>Bacteria</taxon>
        <taxon>Bacillati</taxon>
        <taxon>Actinomycetota</taxon>
        <taxon>Actinomycetes</taxon>
        <taxon>Pseudonocardiales</taxon>
        <taxon>Pseudonocardiaceae</taxon>
        <taxon>Actinocrispum</taxon>
    </lineage>
</organism>
<keyword evidence="3" id="KW-1185">Reference proteome</keyword>
<evidence type="ECO:0000313" key="2">
    <source>
        <dbReference type="EMBL" id="TCO48007.1"/>
    </source>
</evidence>
<evidence type="ECO:0000256" key="1">
    <source>
        <dbReference type="SAM" id="MobiDB-lite"/>
    </source>
</evidence>
<comment type="caution">
    <text evidence="2">The sequence shown here is derived from an EMBL/GenBank/DDBJ whole genome shotgun (WGS) entry which is preliminary data.</text>
</comment>
<feature type="region of interest" description="Disordered" evidence="1">
    <location>
        <begin position="24"/>
        <end position="51"/>
    </location>
</feature>
<dbReference type="Proteomes" id="UP000295680">
    <property type="component" value="Unassembled WGS sequence"/>
</dbReference>
<feature type="compositionally biased region" description="Basic and acidic residues" evidence="1">
    <location>
        <begin position="236"/>
        <end position="264"/>
    </location>
</feature>
<dbReference type="EMBL" id="SLWS01000016">
    <property type="protein sequence ID" value="TCO48007.1"/>
    <property type="molecule type" value="Genomic_DNA"/>
</dbReference>
<reference evidence="2 3" key="1">
    <citation type="submission" date="2019-03" db="EMBL/GenBank/DDBJ databases">
        <title>Genomic Encyclopedia of Type Strains, Phase IV (KMG-IV): sequencing the most valuable type-strain genomes for metagenomic binning, comparative biology and taxonomic classification.</title>
        <authorList>
            <person name="Goeker M."/>
        </authorList>
    </citation>
    <scope>NUCLEOTIDE SEQUENCE [LARGE SCALE GENOMIC DNA]</scope>
    <source>
        <strain evidence="2 3">DSM 45934</strain>
    </source>
</reference>
<feature type="region of interest" description="Disordered" evidence="1">
    <location>
        <begin position="236"/>
        <end position="276"/>
    </location>
</feature>
<proteinExistence type="predicted"/>
<dbReference type="AlphaFoldDB" id="A0A4R2ISN2"/>
<name>A0A4R2ISN2_9PSEU</name>
<gene>
    <name evidence="2" type="ORF">EV192_11660</name>
</gene>
<feature type="compositionally biased region" description="Basic and acidic residues" evidence="1">
    <location>
        <begin position="31"/>
        <end position="47"/>
    </location>
</feature>
<sequence>MEQCGWRAHRIRLNPLQLPTKRPIRSCESVRSSDSRDMGTKTLDGVRRQQWSSPGFTRRAEPFGLRRWDTCSDVPRFIVDAGLVGFPRYRRGSPFFARLRFTGIEAMTTRPGSAHVPTPLPRLITQLRGHFGPVAGQAGRDVRERGGDRAEISRWERGKRIPGPYWRRWLSVVWTCHRNGSTGPPDSLDGHTAPLREIGPYDAADRVGITVHGNPGGNGSLSRWSVHWTERTFWHVPNSDRNRDDRGPDQRHDVRAGHGLHGAEQRALPGDSGVAQ</sequence>
<protein>
    <submittedName>
        <fullName evidence="2">Uncharacterized protein</fullName>
    </submittedName>
</protein>
<accession>A0A4R2ISN2</accession>
<evidence type="ECO:0000313" key="3">
    <source>
        <dbReference type="Proteomes" id="UP000295680"/>
    </source>
</evidence>